<organism evidence="1 2">
    <name type="scientific">Roseimaritima ulvae</name>
    <dbReference type="NCBI Taxonomy" id="980254"/>
    <lineage>
        <taxon>Bacteria</taxon>
        <taxon>Pseudomonadati</taxon>
        <taxon>Planctomycetota</taxon>
        <taxon>Planctomycetia</taxon>
        <taxon>Pirellulales</taxon>
        <taxon>Pirellulaceae</taxon>
        <taxon>Roseimaritima</taxon>
    </lineage>
</organism>
<dbReference type="EMBL" id="CP042914">
    <property type="protein sequence ID" value="QEG42249.1"/>
    <property type="molecule type" value="Genomic_DNA"/>
</dbReference>
<dbReference type="KEGG" id="rul:UC8_42830"/>
<keyword evidence="2" id="KW-1185">Reference proteome</keyword>
<protein>
    <submittedName>
        <fullName evidence="1">Uncharacterized protein</fullName>
    </submittedName>
</protein>
<accession>A0A5B9QWG8</accession>
<dbReference type="AlphaFoldDB" id="A0A5B9QWG8"/>
<name>A0A5B9QWG8_9BACT</name>
<evidence type="ECO:0000313" key="1">
    <source>
        <dbReference type="EMBL" id="QEG42249.1"/>
    </source>
</evidence>
<evidence type="ECO:0000313" key="2">
    <source>
        <dbReference type="Proteomes" id="UP000325286"/>
    </source>
</evidence>
<sequence length="194" mass="21454">MATTFAIHVSSGHIVAIDPMFIDCAVNPRGDAVSVVDLPDFQSATGIDKLIRLEMAAMGSTRHRDTLRTIGYIDLAPCDAGTYQFSLKDIRRMNYDPDVDATSHFSLDTGQFVIFDLDYLDGVLSHFDWKNAYAGNSVNRKLERQNSQLIAKRDNVYTQIQSPGMNRGFEFVGDGEYTIDPASFKLISGDAQSG</sequence>
<reference evidence="1 2" key="1">
    <citation type="submission" date="2019-08" db="EMBL/GenBank/DDBJ databases">
        <title>Deep-cultivation of Planctomycetes and their phenomic and genomic characterization uncovers novel biology.</title>
        <authorList>
            <person name="Wiegand S."/>
            <person name="Jogler M."/>
            <person name="Boedeker C."/>
            <person name="Pinto D."/>
            <person name="Vollmers J."/>
            <person name="Rivas-Marin E."/>
            <person name="Kohn T."/>
            <person name="Peeters S.H."/>
            <person name="Heuer A."/>
            <person name="Rast P."/>
            <person name="Oberbeckmann S."/>
            <person name="Bunk B."/>
            <person name="Jeske O."/>
            <person name="Meyerdierks A."/>
            <person name="Storesund J.E."/>
            <person name="Kallscheuer N."/>
            <person name="Luecker S."/>
            <person name="Lage O.M."/>
            <person name="Pohl T."/>
            <person name="Merkel B.J."/>
            <person name="Hornburger P."/>
            <person name="Mueller R.-W."/>
            <person name="Bruemmer F."/>
            <person name="Labrenz M."/>
            <person name="Spormann A.M."/>
            <person name="Op den Camp H."/>
            <person name="Overmann J."/>
            <person name="Amann R."/>
            <person name="Jetten M.S.M."/>
            <person name="Mascher T."/>
            <person name="Medema M.H."/>
            <person name="Devos D.P."/>
            <person name="Kaster A.-K."/>
            <person name="Ovreas L."/>
            <person name="Rohde M."/>
            <person name="Galperin M.Y."/>
            <person name="Jogler C."/>
        </authorList>
    </citation>
    <scope>NUCLEOTIDE SEQUENCE [LARGE SCALE GENOMIC DNA]</scope>
    <source>
        <strain evidence="1 2">UC8</strain>
    </source>
</reference>
<proteinExistence type="predicted"/>
<dbReference type="Proteomes" id="UP000325286">
    <property type="component" value="Chromosome"/>
</dbReference>
<gene>
    <name evidence="1" type="ORF">UC8_42830</name>
</gene>
<dbReference type="RefSeq" id="WP_068131465.1">
    <property type="nucleotide sequence ID" value="NZ_CP042914.1"/>
</dbReference>
<dbReference type="OrthoDB" id="1493663at2"/>